<dbReference type="OrthoDB" id="9976144at2"/>
<proteinExistence type="predicted"/>
<dbReference type="AlphaFoldDB" id="A0A443LRZ8"/>
<accession>A0A443LRZ8</accession>
<evidence type="ECO:0000313" key="1">
    <source>
        <dbReference type="EMBL" id="RWR51952.1"/>
    </source>
</evidence>
<comment type="caution">
    <text evidence="1">The sequence shown here is derived from an EMBL/GenBank/DDBJ whole genome shotgun (WGS) entry which is preliminary data.</text>
</comment>
<reference evidence="1 2" key="1">
    <citation type="submission" date="2019-01" db="EMBL/GenBank/DDBJ databases">
        <title>Sinorhodobacter populi sp. nov. isolated from the symptomatic bark tissue of Populus euramericana canker.</title>
        <authorList>
            <person name="Xu G."/>
        </authorList>
    </citation>
    <scope>NUCLEOTIDE SEQUENCE [LARGE SCALE GENOMIC DNA]</scope>
    <source>
        <strain evidence="1 2">CCTCC AB2012026</strain>
    </source>
</reference>
<protein>
    <submittedName>
        <fullName evidence="1">Uncharacterized protein</fullName>
    </submittedName>
</protein>
<organism evidence="1 2">
    <name type="scientific">Paenirhodobacter ferrireducens</name>
    <dbReference type="NCBI Taxonomy" id="1215032"/>
    <lineage>
        <taxon>Bacteria</taxon>
        <taxon>Pseudomonadati</taxon>
        <taxon>Pseudomonadota</taxon>
        <taxon>Alphaproteobacteria</taxon>
        <taxon>Rhodobacterales</taxon>
        <taxon>Rhodobacter group</taxon>
        <taxon>Paenirhodobacter</taxon>
    </lineage>
</organism>
<dbReference type="EMBL" id="SAVB01000003">
    <property type="protein sequence ID" value="RWR51952.1"/>
    <property type="molecule type" value="Genomic_DNA"/>
</dbReference>
<dbReference type="RefSeq" id="WP_128147637.1">
    <property type="nucleotide sequence ID" value="NZ_SAVB01000003.1"/>
</dbReference>
<sequence length="159" mass="17584">MSFDYPLTAREQARLEAVTDMIASRLASEGLTVDKADLLKLPSVRLFILSEGAGLPDGYLDEVKRSAPSVAEQMHKRELARQLENTESDLHKDLSRMNPHQRMAFGRELEAIQKAQKAAEGSSKPAMTLEEEATIINLIRRTADPATKINIARASGLIK</sequence>
<dbReference type="Proteomes" id="UP000286594">
    <property type="component" value="Unassembled WGS sequence"/>
</dbReference>
<name>A0A443LRZ8_9RHOB</name>
<evidence type="ECO:0000313" key="2">
    <source>
        <dbReference type="Proteomes" id="UP000286594"/>
    </source>
</evidence>
<gene>
    <name evidence="1" type="ORF">EOW65_03630</name>
</gene>
<keyword evidence="2" id="KW-1185">Reference proteome</keyword>